<evidence type="ECO:0000256" key="8">
    <source>
        <dbReference type="ARBA" id="ARBA00023077"/>
    </source>
</evidence>
<dbReference type="InterPro" id="IPR039426">
    <property type="entry name" value="TonB-dep_rcpt-like"/>
</dbReference>
<dbReference type="InterPro" id="IPR012910">
    <property type="entry name" value="Plug_dom"/>
</dbReference>
<keyword evidence="2 11" id="KW-0813">Transport</keyword>
<reference evidence="16 17" key="1">
    <citation type="submission" date="2019-03" db="EMBL/GenBank/DDBJ databases">
        <title>Genomic Encyclopedia of Type Strains, Phase IV (KMG-IV): sequencing the most valuable type-strain genomes for metagenomic binning, comparative biology and taxonomic classification.</title>
        <authorList>
            <person name="Goeker M."/>
        </authorList>
    </citation>
    <scope>NUCLEOTIDE SEQUENCE [LARGE SCALE GENOMIC DNA]</scope>
    <source>
        <strain evidence="16 17">DSM 23344</strain>
    </source>
</reference>
<evidence type="ECO:0000259" key="14">
    <source>
        <dbReference type="Pfam" id="PF00593"/>
    </source>
</evidence>
<evidence type="ECO:0000256" key="6">
    <source>
        <dbReference type="ARBA" id="ARBA00023004"/>
    </source>
</evidence>
<dbReference type="PANTHER" id="PTHR32552">
    <property type="entry name" value="FERRICHROME IRON RECEPTOR-RELATED"/>
    <property type="match status" value="1"/>
</dbReference>
<dbReference type="InterPro" id="IPR036942">
    <property type="entry name" value="Beta-barrel_TonB_sf"/>
</dbReference>
<evidence type="ECO:0000256" key="12">
    <source>
        <dbReference type="RuleBase" id="RU003357"/>
    </source>
</evidence>
<comment type="similarity">
    <text evidence="11 12">Belongs to the TonB-dependent receptor family.</text>
</comment>
<gene>
    <name evidence="16" type="ORF">EV688_103278</name>
</gene>
<evidence type="ECO:0000256" key="11">
    <source>
        <dbReference type="PROSITE-ProRule" id="PRU01360"/>
    </source>
</evidence>
<organism evidence="16 17">
    <name type="scientific">Chromatocurvus halotolerans</name>
    <dbReference type="NCBI Taxonomy" id="1132028"/>
    <lineage>
        <taxon>Bacteria</taxon>
        <taxon>Pseudomonadati</taxon>
        <taxon>Pseudomonadota</taxon>
        <taxon>Gammaproteobacteria</taxon>
        <taxon>Cellvibrionales</taxon>
        <taxon>Halieaceae</taxon>
        <taxon>Chromatocurvus</taxon>
    </lineage>
</organism>
<evidence type="ECO:0000256" key="1">
    <source>
        <dbReference type="ARBA" id="ARBA00004571"/>
    </source>
</evidence>
<name>A0A4R2KTZ1_9GAMM</name>
<dbReference type="Pfam" id="PF00593">
    <property type="entry name" value="TonB_dep_Rec_b-barrel"/>
    <property type="match status" value="1"/>
</dbReference>
<dbReference type="SUPFAM" id="SSF56935">
    <property type="entry name" value="Porins"/>
    <property type="match status" value="1"/>
</dbReference>
<dbReference type="PROSITE" id="PS52016">
    <property type="entry name" value="TONB_DEPENDENT_REC_3"/>
    <property type="match status" value="1"/>
</dbReference>
<evidence type="ECO:0000256" key="3">
    <source>
        <dbReference type="ARBA" id="ARBA00022452"/>
    </source>
</evidence>
<dbReference type="PANTHER" id="PTHR32552:SF81">
    <property type="entry name" value="TONB-DEPENDENT OUTER MEMBRANE RECEPTOR"/>
    <property type="match status" value="1"/>
</dbReference>
<keyword evidence="9 11" id="KW-0472">Membrane</keyword>
<dbReference type="GO" id="GO:0009279">
    <property type="term" value="C:cell outer membrane"/>
    <property type="evidence" value="ECO:0007669"/>
    <property type="project" value="UniProtKB-SubCell"/>
</dbReference>
<dbReference type="InterPro" id="IPR000531">
    <property type="entry name" value="Beta-barrel_TonB"/>
</dbReference>
<keyword evidence="4" id="KW-0410">Iron transport</keyword>
<evidence type="ECO:0000313" key="17">
    <source>
        <dbReference type="Proteomes" id="UP000294980"/>
    </source>
</evidence>
<feature type="chain" id="PRO_5020587589" evidence="13">
    <location>
        <begin position="29"/>
        <end position="785"/>
    </location>
</feature>
<evidence type="ECO:0000313" key="16">
    <source>
        <dbReference type="EMBL" id="TCO77263.1"/>
    </source>
</evidence>
<evidence type="ECO:0000256" key="13">
    <source>
        <dbReference type="SAM" id="SignalP"/>
    </source>
</evidence>
<accession>A0A4R2KTZ1</accession>
<feature type="domain" description="TonB-dependent receptor plug" evidence="15">
    <location>
        <begin position="56"/>
        <end position="164"/>
    </location>
</feature>
<dbReference type="EMBL" id="SLWX01000003">
    <property type="protein sequence ID" value="TCO77263.1"/>
    <property type="molecule type" value="Genomic_DNA"/>
</dbReference>
<keyword evidence="5 11" id="KW-0812">Transmembrane</keyword>
<dbReference type="Proteomes" id="UP000294980">
    <property type="component" value="Unassembled WGS sequence"/>
</dbReference>
<evidence type="ECO:0000256" key="9">
    <source>
        <dbReference type="ARBA" id="ARBA00023136"/>
    </source>
</evidence>
<evidence type="ECO:0000256" key="7">
    <source>
        <dbReference type="ARBA" id="ARBA00023065"/>
    </source>
</evidence>
<dbReference type="GO" id="GO:0006826">
    <property type="term" value="P:iron ion transport"/>
    <property type="evidence" value="ECO:0007669"/>
    <property type="project" value="UniProtKB-KW"/>
</dbReference>
<keyword evidence="13" id="KW-0732">Signal</keyword>
<evidence type="ECO:0000256" key="4">
    <source>
        <dbReference type="ARBA" id="ARBA00022496"/>
    </source>
</evidence>
<keyword evidence="6" id="KW-0408">Iron</keyword>
<protein>
    <submittedName>
        <fullName evidence="16">Iron complex outermembrane receptor protein</fullName>
    </submittedName>
</protein>
<proteinExistence type="inferred from homology"/>
<keyword evidence="17" id="KW-1185">Reference proteome</keyword>
<keyword evidence="10 11" id="KW-0998">Cell outer membrane</keyword>
<evidence type="ECO:0000256" key="2">
    <source>
        <dbReference type="ARBA" id="ARBA00022448"/>
    </source>
</evidence>
<feature type="signal peptide" evidence="13">
    <location>
        <begin position="1"/>
        <end position="28"/>
    </location>
</feature>
<keyword evidence="7" id="KW-0406">Ion transport</keyword>
<sequence length="785" mass="85002">MNSTKPTLPPLVLAVAVASGVFTTSAAAQEPARRGGSASLLEEVVVTARKREEGSQEVPMSIAAFNSDQIQALKVRDLTSLSVGMPNVALDDVGTTRGTQNFSIRGLGINSSIPSIDPTVGVFVNGVYLGVNNGIIFDVFDLESIEVLRGPQGILFGRNVTGGAILMNTKKPGEELEGTMRVATDGGGEGGMNYYAMGTVGGPVTDNLGLKLTAYYNEDEGYFENQFNGEDYGAVKQTMIRPTMVWNPTDLSELVVRYEYTDISGDGPVAQSHFNGRERNEGATPPASSTFFDRNSFGVSNDNMGSQDLEVNFLTLQYDQGVALGDGNITFIYGYRDSQAVADSDIDGQPFAAFHSDSWLDATQHSMELRYNGRFGNANVTTGAYWFDNDVAYHERRNLLGALTAQLTGGALGPDVPFQQQDGGGNYQVETLGLFAAVDYDLSDRLTLTAGLRVTEEKKSAEIATLALNTNVLNIPGTLGSGTLNYANPISGMDSRCNIVTRGDCPLDFNDDDSWTTWSPKLGLSYVLTDASRVYGHWSRGFRSGGYNLRNTSPVATPGPFDEEQVDSFEIGYKSTQSWGRLNAAMFYTMVDDMQREVNTASGESAVVQVIDNTADATLWGLEVDGSFRINDSLLLLASVGYLNAEYDDVRFDLNGDGDINAADKDLDLPRAPELTYSIGLNYDWNVGSWGYATARVSYAYRDSTFFTDDNRGLINEQDILDAGIDFYSNDDHWVFSLYGRNLLDTVKHGGATQLPQALGPLPLGGTFAPLAKGEVYGAEVTYNF</sequence>
<keyword evidence="8 12" id="KW-0798">TonB box</keyword>
<feature type="domain" description="TonB-dependent receptor-like beta-barrel" evidence="14">
    <location>
        <begin position="250"/>
        <end position="743"/>
    </location>
</feature>
<comment type="subcellular location">
    <subcellularLocation>
        <location evidence="1 11">Cell outer membrane</location>
        <topology evidence="1 11">Multi-pass membrane protein</topology>
    </subcellularLocation>
</comment>
<dbReference type="AlphaFoldDB" id="A0A4R2KTZ1"/>
<keyword evidence="3 11" id="KW-1134">Transmembrane beta strand</keyword>
<evidence type="ECO:0000256" key="10">
    <source>
        <dbReference type="ARBA" id="ARBA00023237"/>
    </source>
</evidence>
<comment type="caution">
    <text evidence="16">The sequence shown here is derived from an EMBL/GenBank/DDBJ whole genome shotgun (WGS) entry which is preliminary data.</text>
</comment>
<evidence type="ECO:0000259" key="15">
    <source>
        <dbReference type="Pfam" id="PF07715"/>
    </source>
</evidence>
<dbReference type="Gene3D" id="2.40.170.20">
    <property type="entry name" value="TonB-dependent receptor, beta-barrel domain"/>
    <property type="match status" value="1"/>
</dbReference>
<keyword evidence="16" id="KW-0675">Receptor</keyword>
<dbReference type="Pfam" id="PF07715">
    <property type="entry name" value="Plug"/>
    <property type="match status" value="1"/>
</dbReference>
<dbReference type="RefSeq" id="WP_240624323.1">
    <property type="nucleotide sequence ID" value="NZ_QQSW01000007.1"/>
</dbReference>
<evidence type="ECO:0000256" key="5">
    <source>
        <dbReference type="ARBA" id="ARBA00022692"/>
    </source>
</evidence>